<evidence type="ECO:0000256" key="1">
    <source>
        <dbReference type="SAM" id="SignalP"/>
    </source>
</evidence>
<evidence type="ECO:0000313" key="4">
    <source>
        <dbReference type="Proteomes" id="UP000326994"/>
    </source>
</evidence>
<dbReference type="RefSeq" id="WP_151892656.1">
    <property type="nucleotide sequence ID" value="NZ_BKCF01000001.1"/>
</dbReference>
<dbReference type="AlphaFoldDB" id="A0A5J4FYG2"/>
<keyword evidence="4" id="KW-1185">Reference proteome</keyword>
<protein>
    <recommendedName>
        <fullName evidence="2">DUF5689 domain-containing protein</fullName>
    </recommendedName>
</protein>
<evidence type="ECO:0000313" key="3">
    <source>
        <dbReference type="EMBL" id="GEQ84711.1"/>
    </source>
</evidence>
<organism evidence="3 4">
    <name type="scientific">Patiriisocius marinistellae</name>
    <dbReference type="NCBI Taxonomy" id="2494560"/>
    <lineage>
        <taxon>Bacteria</taxon>
        <taxon>Pseudomonadati</taxon>
        <taxon>Bacteroidota</taxon>
        <taxon>Flavobacteriia</taxon>
        <taxon>Flavobacteriales</taxon>
        <taxon>Flavobacteriaceae</taxon>
        <taxon>Patiriisocius</taxon>
    </lineage>
</organism>
<sequence length="472" mass="51050">MKTLNFYKLILLLSVAVFLSSCVQDDDFDTPDTTVVAPDIQGNVISINALYDALLQEQTTNGNNILRFEETNNFITGYVVSSDEGGNFFEELVIQDAAENPTRGVRVLVDVSPLFTSFEFGRKVFIKLDGLTVGFSNSGDLAGNFSLGVLNGTLIDKIPEAQFEEFLIRDVEVATIVAKPTSIADFNIANTNTFIQLNDVQFNRNIVLGPNRQTFAGEPSDLFDGERLLESCSDGRTATLSTSTFADFKSVLLPDGRGNLSGVLTTDFEGDNFIVSVNSPETINFDSTERCDPDVFNCTGPSGGGTAFFSENFEAFNAIEDYEAAGWTNVNVGDGSLVWEIGNFSNSNYAQISGFNSGEDDIQAWLVTPSIDMDNTIEEELNFNIQAAFDNGLILSVLVSTNFTGDVTTADWSPLDANIPVGPASGFGDFTPAGPINVSCIDGTVNFAFLYEGNDPDASTRYHIDDIVLTGN</sequence>
<proteinExistence type="predicted"/>
<accession>A0A5J4FYG2</accession>
<dbReference type="Pfam" id="PF18942">
    <property type="entry name" value="DUF5689"/>
    <property type="match status" value="1"/>
</dbReference>
<comment type="caution">
    <text evidence="3">The sequence shown here is derived from an EMBL/GenBank/DDBJ whole genome shotgun (WGS) entry which is preliminary data.</text>
</comment>
<name>A0A5J4FYG2_9FLAO</name>
<evidence type="ECO:0000259" key="2">
    <source>
        <dbReference type="Pfam" id="PF18942"/>
    </source>
</evidence>
<dbReference type="OrthoDB" id="1492759at2"/>
<dbReference type="InterPro" id="IPR043744">
    <property type="entry name" value="DUF5689"/>
</dbReference>
<dbReference type="PROSITE" id="PS51257">
    <property type="entry name" value="PROKAR_LIPOPROTEIN"/>
    <property type="match status" value="1"/>
</dbReference>
<keyword evidence="1" id="KW-0732">Signal</keyword>
<dbReference type="EMBL" id="BKCF01000001">
    <property type="protein sequence ID" value="GEQ84711.1"/>
    <property type="molecule type" value="Genomic_DNA"/>
</dbReference>
<feature type="chain" id="PRO_5023906873" description="DUF5689 domain-containing protein" evidence="1">
    <location>
        <begin position="24"/>
        <end position="472"/>
    </location>
</feature>
<dbReference type="Proteomes" id="UP000326994">
    <property type="component" value="Unassembled WGS sequence"/>
</dbReference>
<reference evidence="3 4" key="1">
    <citation type="submission" date="2019-08" db="EMBL/GenBank/DDBJ databases">
        <title>Ulvibacter marinistellae sp. nov., isolated from a starfish, Patiria pectinifera.</title>
        <authorList>
            <person name="Kawano K."/>
            <person name="Ushijima N."/>
            <person name="Kihara M."/>
            <person name="Itoh H."/>
        </authorList>
    </citation>
    <scope>NUCLEOTIDE SEQUENCE [LARGE SCALE GENOMIC DNA]</scope>
    <source>
        <strain evidence="3 4">KK4</strain>
    </source>
</reference>
<gene>
    <name evidence="3" type="ORF">ULMS_02190</name>
</gene>
<dbReference type="Gene3D" id="2.60.120.200">
    <property type="match status" value="1"/>
</dbReference>
<dbReference type="NCBIfam" id="NF038128">
    <property type="entry name" value="choice_anch_J"/>
    <property type="match status" value="1"/>
</dbReference>
<feature type="signal peptide" evidence="1">
    <location>
        <begin position="1"/>
        <end position="23"/>
    </location>
</feature>
<feature type="domain" description="DUF5689" evidence="2">
    <location>
        <begin position="67"/>
        <end position="278"/>
    </location>
</feature>